<dbReference type="InterPro" id="IPR023323">
    <property type="entry name" value="Tex-like_dom_sf"/>
</dbReference>
<dbReference type="InterPro" id="IPR028083">
    <property type="entry name" value="Spt6_acidic_N_dom"/>
</dbReference>
<feature type="compositionally biased region" description="Acidic residues" evidence="12">
    <location>
        <begin position="72"/>
        <end position="88"/>
    </location>
</feature>
<evidence type="ECO:0000256" key="5">
    <source>
        <dbReference type="ARBA" id="ARBA00022454"/>
    </source>
</evidence>
<dbReference type="InterPro" id="IPR035018">
    <property type="entry name" value="Spt6_SH2_C"/>
</dbReference>
<feature type="compositionally biased region" description="Basic and acidic residues" evidence="12">
    <location>
        <begin position="1"/>
        <end position="15"/>
    </location>
</feature>
<reference evidence="15" key="1">
    <citation type="submission" date="2016-06" db="EMBL/GenBank/DDBJ databases">
        <title>Draft Genome sequence of the fungus Inonotus baumii.</title>
        <authorList>
            <person name="Zhu H."/>
            <person name="Lin W."/>
        </authorList>
    </citation>
    <scope>NUCLEOTIDE SEQUENCE</scope>
    <source>
        <strain evidence="15">821</strain>
    </source>
</reference>
<dbReference type="PANTHER" id="PTHR10145">
    <property type="entry name" value="TRANSCRIPTION ELONGATION FACTOR SPT6"/>
    <property type="match status" value="1"/>
</dbReference>
<dbReference type="InterPro" id="IPR010994">
    <property type="entry name" value="RuvA_2-like"/>
</dbReference>
<accession>A0A9Q5N7K3</accession>
<keyword evidence="8 10" id="KW-0539">Nucleus</keyword>
<dbReference type="InterPro" id="IPR003029">
    <property type="entry name" value="S1_domain"/>
</dbReference>
<feature type="compositionally biased region" description="Gly residues" evidence="12">
    <location>
        <begin position="1585"/>
        <end position="1596"/>
    </location>
</feature>
<dbReference type="CDD" id="cd09928">
    <property type="entry name" value="SH2_Cterm_SPT6_like"/>
    <property type="match status" value="1"/>
</dbReference>
<dbReference type="SUPFAM" id="SSF158832">
    <property type="entry name" value="Tex N-terminal region-like"/>
    <property type="match status" value="1"/>
</dbReference>
<evidence type="ECO:0000259" key="14">
    <source>
        <dbReference type="PROSITE" id="PS50126"/>
    </source>
</evidence>
<evidence type="ECO:0000256" key="4">
    <source>
        <dbReference type="ARBA" id="ARBA00020248"/>
    </source>
</evidence>
<protein>
    <recommendedName>
        <fullName evidence="4 10">Transcription elongation factor Spt6</fullName>
    </recommendedName>
</protein>
<feature type="domain" description="SH2" evidence="13">
    <location>
        <begin position="1283"/>
        <end position="1385"/>
    </location>
</feature>
<dbReference type="PROSITE" id="PS50001">
    <property type="entry name" value="SH2"/>
    <property type="match status" value="1"/>
</dbReference>
<dbReference type="Gene3D" id="1.10.150.850">
    <property type="entry name" value="Spt6, helix-hairpin-helix domain"/>
    <property type="match status" value="1"/>
</dbReference>
<comment type="subcellular location">
    <subcellularLocation>
        <location evidence="2">Chromosome</location>
    </subcellularLocation>
    <subcellularLocation>
        <location evidence="1 10">Nucleus</location>
    </subcellularLocation>
</comment>
<dbReference type="SUPFAM" id="SSF55550">
    <property type="entry name" value="SH2 domain"/>
    <property type="match status" value="1"/>
</dbReference>
<feature type="compositionally biased region" description="Basic residues" evidence="12">
    <location>
        <begin position="91"/>
        <end position="107"/>
    </location>
</feature>
<dbReference type="Gene3D" id="1.10.10.2740">
    <property type="entry name" value="Spt6, Death-like domain"/>
    <property type="match status" value="1"/>
</dbReference>
<dbReference type="SUPFAM" id="SSF53098">
    <property type="entry name" value="Ribonuclease H-like"/>
    <property type="match status" value="1"/>
</dbReference>
<keyword evidence="6 11" id="KW-0727">SH2 domain</keyword>
<dbReference type="GO" id="GO:0031491">
    <property type="term" value="F:nucleosome binding"/>
    <property type="evidence" value="ECO:0007669"/>
    <property type="project" value="TreeGrafter"/>
</dbReference>
<name>A0A9Q5N7K3_SANBA</name>
<dbReference type="FunFam" id="1.10.10.2740:FF:000002">
    <property type="entry name" value="Transcription elongation factor Spt6"/>
    <property type="match status" value="1"/>
</dbReference>
<dbReference type="Gene3D" id="3.30.420.140">
    <property type="entry name" value="YqgF/RNase H-like domain"/>
    <property type="match status" value="1"/>
</dbReference>
<comment type="function">
    <text evidence="10">Plays a role in maintenance of chromatin structure during RNA polymerase II transcription elongation thereby repressing transcription initiation from cryptic promoters. Mediates the reassembly of nucleosomes onto the promoters of at least a selected set of genes during repression; the nucleosome reassembly is essential for transcriptional repression.</text>
</comment>
<proteinExistence type="inferred from homology"/>
<dbReference type="InterPro" id="IPR049540">
    <property type="entry name" value="Spt6-like_S1"/>
</dbReference>
<feature type="region of interest" description="Disordered" evidence="12">
    <location>
        <begin position="1"/>
        <end position="169"/>
    </location>
</feature>
<comment type="function">
    <text evidence="9">Histone H3-H4 chaperone that plays a role in maintenance of chromatin structure during RNA polymerase II transcription elongation thereby repressing transcription initiation from cryptic promoters. Mediates the reassembly of nucleosomes onto the promoters of at least a selected set of genes during repression; the nucleosome reassembly is essential for transcriptional repression. Essential for viability.</text>
</comment>
<dbReference type="Pfam" id="PF14635">
    <property type="entry name" value="HHH_7"/>
    <property type="match status" value="1"/>
</dbReference>
<dbReference type="SMART" id="SM00252">
    <property type="entry name" value="SH2"/>
    <property type="match status" value="1"/>
</dbReference>
<dbReference type="InterPro" id="IPR042066">
    <property type="entry name" value="Spt6_death-like"/>
</dbReference>
<feature type="compositionally biased region" description="Basic residues" evidence="12">
    <location>
        <begin position="132"/>
        <end position="142"/>
    </location>
</feature>
<feature type="compositionally biased region" description="Acidic residues" evidence="12">
    <location>
        <begin position="208"/>
        <end position="223"/>
    </location>
</feature>
<evidence type="ECO:0000256" key="7">
    <source>
        <dbReference type="ARBA" id="ARBA00023163"/>
    </source>
</evidence>
<dbReference type="Gene3D" id="1.10.3500.10">
    <property type="entry name" value="Tex N-terminal region-like"/>
    <property type="match status" value="1"/>
</dbReference>
<feature type="region of interest" description="Disordered" evidence="12">
    <location>
        <begin position="1478"/>
        <end position="1596"/>
    </location>
</feature>
<dbReference type="InterPro" id="IPR017072">
    <property type="entry name" value="TF_Spt6"/>
</dbReference>
<keyword evidence="5" id="KW-0158">Chromosome</keyword>
<dbReference type="Proteomes" id="UP000757232">
    <property type="component" value="Unassembled WGS sequence"/>
</dbReference>
<comment type="similarity">
    <text evidence="3 10">Belongs to the SPT6 family.</text>
</comment>
<keyword evidence="15" id="KW-0251">Elongation factor</keyword>
<feature type="domain" description="S1 motif" evidence="14">
    <location>
        <begin position="1167"/>
        <end position="1236"/>
    </location>
</feature>
<dbReference type="InterPro" id="IPR028088">
    <property type="entry name" value="Spt6_HTH_DNA-bd_dom"/>
</dbReference>
<dbReference type="GO" id="GO:0003677">
    <property type="term" value="F:DNA binding"/>
    <property type="evidence" value="ECO:0007669"/>
    <property type="project" value="InterPro"/>
</dbReference>
<evidence type="ECO:0000256" key="2">
    <source>
        <dbReference type="ARBA" id="ARBA00004286"/>
    </source>
</evidence>
<evidence type="ECO:0000256" key="6">
    <source>
        <dbReference type="ARBA" id="ARBA00022999"/>
    </source>
</evidence>
<evidence type="ECO:0000259" key="13">
    <source>
        <dbReference type="PROSITE" id="PS50001"/>
    </source>
</evidence>
<evidence type="ECO:0000256" key="1">
    <source>
        <dbReference type="ARBA" id="ARBA00004123"/>
    </source>
</evidence>
<evidence type="ECO:0000256" key="3">
    <source>
        <dbReference type="ARBA" id="ARBA00009253"/>
    </source>
</evidence>
<evidence type="ECO:0000256" key="11">
    <source>
        <dbReference type="PROSITE-ProRule" id="PRU00191"/>
    </source>
</evidence>
<evidence type="ECO:0000256" key="8">
    <source>
        <dbReference type="ARBA" id="ARBA00023242"/>
    </source>
</evidence>
<dbReference type="InterPro" id="IPR037027">
    <property type="entry name" value="YqgF/RNaseH-like_dom_sf"/>
</dbReference>
<keyword evidence="7 10" id="KW-0804">Transcription</keyword>
<dbReference type="GO" id="GO:0140673">
    <property type="term" value="P:transcription elongation-coupled chromatin remodeling"/>
    <property type="evidence" value="ECO:0007669"/>
    <property type="project" value="InterPro"/>
</dbReference>
<dbReference type="GO" id="GO:0034728">
    <property type="term" value="P:nucleosome organization"/>
    <property type="evidence" value="ECO:0007669"/>
    <property type="project" value="TreeGrafter"/>
</dbReference>
<feature type="region of interest" description="Disordered" evidence="12">
    <location>
        <begin position="208"/>
        <end position="227"/>
    </location>
</feature>
<feature type="compositionally biased region" description="Acidic residues" evidence="12">
    <location>
        <begin position="34"/>
        <end position="43"/>
    </location>
</feature>
<dbReference type="PIRSF" id="PIRSF036947">
    <property type="entry name" value="Spt6"/>
    <property type="match status" value="1"/>
</dbReference>
<dbReference type="Pfam" id="PF14633">
    <property type="entry name" value="SH2_2"/>
    <property type="match status" value="1"/>
</dbReference>
<dbReference type="GO" id="GO:0005694">
    <property type="term" value="C:chromosome"/>
    <property type="evidence" value="ECO:0007669"/>
    <property type="project" value="UniProtKB-SubCell"/>
</dbReference>
<dbReference type="PROSITE" id="PS50126">
    <property type="entry name" value="S1"/>
    <property type="match status" value="1"/>
</dbReference>
<dbReference type="InterPro" id="IPR036860">
    <property type="entry name" value="SH2_dom_sf"/>
</dbReference>
<dbReference type="Gene3D" id="3.30.505.10">
    <property type="entry name" value="SH2 domain"/>
    <property type="match status" value="2"/>
</dbReference>
<dbReference type="PANTHER" id="PTHR10145:SF6">
    <property type="entry name" value="TRANSCRIPTION ELONGATION FACTOR SPT6"/>
    <property type="match status" value="1"/>
</dbReference>
<dbReference type="Pfam" id="PF14641">
    <property type="entry name" value="HTH_44"/>
    <property type="match status" value="1"/>
</dbReference>
<sequence length="1596" mass="180720">MNLDEHVPHEEEMKIQSDVNGVAKGDDAEGGGGENEEGEGEEIEQGKAISDDSSEEEEEDEEAVRRVREGFIVDEDEDEEEEEEEDEEERRRRKKRRKHKHKHKHRKRDEDEEEDLDEEDLELLEENTGGRIRSRHLTRLRRGRDSDEGEDGSSSRRKAIIESSDDDLDEANVIGAQEILDIQDIWNDERAGRDDDDEMDMDDFIDDEEDEEEGAGAMAEEEREERRRERRRLEKERRAALRNRPELTGIDASTWDEIHDVFGDGHDYDWALVDDEEETMAYEVKSEMKYNDVFEPSEIRSKFLTDDDDLIRAQDIPERMQLHGSSLSLNANLADIEQFTPAECVDAASWVTPRLGAQKEQDFFKASGRFYFLLDKLVGAVTKALEFLFIQHLEVPYIYAHRRDHISYFNPHDQRATRAALLSQNDLWRIYYLGQKFHSLFQRKTALQSVYEKLALRDEYFEQQLLPSMDDVEIVADSAQWIGTKYKDIQKKILSGLRYREDEDQADVKKHKLPSRLTGYEVLKKSIASRIAEGFGIKPQEVVINFLSKGHNVHFVEDQELSPTAFAEQYADPDPSKALPADDLLRQARMILAFELGIDPLLRRHTRNVFKNFAQVSVTPTESGKTAITADFSEYSFKYLHNKPVTEMLRSRQFLQILQAEEKQKMVIVTLAIPSDERQKLVNQLVEAFASDSFSEMAKVWNEERALVVEEAVEKYLLPMGAKWVREYLREEVEDFLANHCGDALYERVNVAPYCAPGLQPGDTPAVLAVSWGKGDPKRDEINLVFLDEAGRLREHAQIDNLQDSKNKEEFRDFLKRRRPDVVVVGGFSMRTADLSHQIKLTLRPHELEYYRPADSIAAEDLSQDDPAFNIPVIYCFDEVARLYQHSKRGEDEFPELLILQRYCVGLARYVQSPLNEYAALGRDVVAITFDTRSQPLVPPERLLKVFERVLVDVVNRVGVDINRAVNDPYYAALLPFVSGLGPRKAQALIKKITSLGGNLVNRGQLVQSQVLTTCIFLNAAGFLRIAQDPDYKEPKSRSGGNVDYSNYPDPLDDTRIHVEDYDLARKMATDALELDEEDVHDEHPSNVVSQIMKDPDNKRKLDELNLDEFAVSMEQTSRELKRITLDVIRTELLRPFGEVRPTFALPTSLQVLTMLSGENEDSWKVGCIVTVQVYRVQDNFANVRLASGIEGIINSAYIADEGDSIPQKGTHINGVIIEVKADTIKDIFQVELSARQSHISIGDVHLRQIQPDEYWNAAQAERDLDFMQRKRRAQTNRHRRVIKHPNFQNFNSVQAEAYLEDQQPGDVVIRPSSKGPNHLAVTWKVADKLYQHIDVTELNPDPSGQALGSQLLVDGKYEFADLDELIVNHVKAMSRRVEELMAHEKYKRDEDELNKFLMSFVAANPNKSIYGFTLNRKKPGHFNLSFLPKKGSAIQTWPVRVAPEAYYLFDAAAAGVSELCNAFKVRYLHESQSAGAAAAGSKTPYGAGRMTPGRPSGLATPGRASIRQPAQTPNPYSSSMPPPGPAMAPSVPGSSYGGSSAYSAAPSGFGFQTPRPGGFPGQQPPAPGMNPPRPAMVQNTGASGSSGGWGSAGWN</sequence>
<dbReference type="SUPFAM" id="SSF47781">
    <property type="entry name" value="RuvA domain 2-like"/>
    <property type="match status" value="2"/>
</dbReference>
<dbReference type="InterPro" id="IPR023319">
    <property type="entry name" value="Tex-like_HTH_dom_sf"/>
</dbReference>
<dbReference type="EMBL" id="LNZH02000199">
    <property type="protein sequence ID" value="OCB86763.1"/>
    <property type="molecule type" value="Genomic_DNA"/>
</dbReference>
<evidence type="ECO:0000256" key="9">
    <source>
        <dbReference type="ARBA" id="ARBA00093389"/>
    </source>
</evidence>
<evidence type="ECO:0000313" key="16">
    <source>
        <dbReference type="Proteomes" id="UP000757232"/>
    </source>
</evidence>
<feature type="compositionally biased region" description="Pro residues" evidence="12">
    <location>
        <begin position="1563"/>
        <end position="1575"/>
    </location>
</feature>
<keyword evidence="15" id="KW-0648">Protein biosynthesis</keyword>
<dbReference type="Gene3D" id="1.10.10.650">
    <property type="entry name" value="RuvA domain 2-like"/>
    <property type="match status" value="1"/>
</dbReference>
<dbReference type="InterPro" id="IPR035420">
    <property type="entry name" value="Spt6_SH2"/>
</dbReference>
<dbReference type="GO" id="GO:0042393">
    <property type="term" value="F:histone binding"/>
    <property type="evidence" value="ECO:0007669"/>
    <property type="project" value="TreeGrafter"/>
</dbReference>
<organism evidence="15 16">
    <name type="scientific">Sanghuangporus baumii</name>
    <name type="common">Phellinus baumii</name>
    <dbReference type="NCBI Taxonomy" id="108892"/>
    <lineage>
        <taxon>Eukaryota</taxon>
        <taxon>Fungi</taxon>
        <taxon>Dikarya</taxon>
        <taxon>Basidiomycota</taxon>
        <taxon>Agaricomycotina</taxon>
        <taxon>Agaricomycetes</taxon>
        <taxon>Hymenochaetales</taxon>
        <taxon>Hymenochaetaceae</taxon>
        <taxon>Sanghuangporus</taxon>
    </lineage>
</organism>
<dbReference type="InterPro" id="IPR032706">
    <property type="entry name" value="Spt6_HHH"/>
</dbReference>
<dbReference type="Pfam" id="PF21710">
    <property type="entry name" value="Spt6_S1"/>
    <property type="match status" value="1"/>
</dbReference>
<feature type="compositionally biased region" description="Low complexity" evidence="12">
    <location>
        <begin position="1528"/>
        <end position="1557"/>
    </location>
</feature>
<dbReference type="CDD" id="cd09918">
    <property type="entry name" value="SH2_Nterm_SPT6_like"/>
    <property type="match status" value="1"/>
</dbReference>
<dbReference type="Pfam" id="PF14632">
    <property type="entry name" value="SPT6_acidic"/>
    <property type="match status" value="1"/>
</dbReference>
<dbReference type="FunFam" id="3.30.505.10:FF:000056">
    <property type="entry name" value="Transcription elongation factor Spt6"/>
    <property type="match status" value="1"/>
</dbReference>
<evidence type="ECO:0000256" key="10">
    <source>
        <dbReference type="PIRNR" id="PIRNR036947"/>
    </source>
</evidence>
<evidence type="ECO:0000313" key="15">
    <source>
        <dbReference type="EMBL" id="OCB86763.1"/>
    </source>
</evidence>
<dbReference type="Pfam" id="PF14639">
    <property type="entry name" value="YqgF"/>
    <property type="match status" value="1"/>
</dbReference>
<evidence type="ECO:0000256" key="12">
    <source>
        <dbReference type="SAM" id="MobiDB-lite"/>
    </source>
</evidence>
<dbReference type="InterPro" id="IPR012337">
    <property type="entry name" value="RNaseH-like_sf"/>
</dbReference>
<keyword evidence="16" id="KW-1185">Reference proteome</keyword>
<dbReference type="InterPro" id="IPR035019">
    <property type="entry name" value="Spt6_SH2_N"/>
</dbReference>
<dbReference type="FunFam" id="1.10.150.850:FF:000001">
    <property type="entry name" value="Transcription elongation factor spt6"/>
    <property type="match status" value="1"/>
</dbReference>
<dbReference type="OrthoDB" id="995477at2759"/>
<feature type="compositionally biased region" description="Acidic residues" evidence="12">
    <location>
        <begin position="110"/>
        <end position="125"/>
    </location>
</feature>
<feature type="compositionally biased region" description="Acidic residues" evidence="12">
    <location>
        <begin position="52"/>
        <end position="62"/>
    </location>
</feature>
<dbReference type="InterPro" id="IPR028231">
    <property type="entry name" value="Spt6_YqgF"/>
</dbReference>
<comment type="caution">
    <text evidence="15">The sequence shown here is derived from an EMBL/GenBank/DDBJ whole genome shotgun (WGS) entry which is preliminary data.</text>
</comment>
<dbReference type="GO" id="GO:0008023">
    <property type="term" value="C:transcription elongation factor complex"/>
    <property type="evidence" value="ECO:0007669"/>
    <property type="project" value="TreeGrafter"/>
</dbReference>
<dbReference type="GO" id="GO:0003746">
    <property type="term" value="F:translation elongation factor activity"/>
    <property type="evidence" value="ECO:0007669"/>
    <property type="project" value="UniProtKB-KW"/>
</dbReference>
<dbReference type="InterPro" id="IPR000980">
    <property type="entry name" value="SH2"/>
</dbReference>
<gene>
    <name evidence="15" type="ORF">A7U60_g6225</name>
</gene>